<dbReference type="CDD" id="cd01392">
    <property type="entry name" value="HTH_LacI"/>
    <property type="match status" value="1"/>
</dbReference>
<keyword evidence="1" id="KW-0805">Transcription regulation</keyword>
<dbReference type="SMART" id="SM00354">
    <property type="entry name" value="HTH_LACI"/>
    <property type="match status" value="1"/>
</dbReference>
<dbReference type="GO" id="GO:0000976">
    <property type="term" value="F:transcription cis-regulatory region binding"/>
    <property type="evidence" value="ECO:0007669"/>
    <property type="project" value="TreeGrafter"/>
</dbReference>
<organism evidence="5 6">
    <name type="scientific">Roseomonas mucosa</name>
    <dbReference type="NCBI Taxonomy" id="207340"/>
    <lineage>
        <taxon>Bacteria</taxon>
        <taxon>Pseudomonadati</taxon>
        <taxon>Pseudomonadota</taxon>
        <taxon>Alphaproteobacteria</taxon>
        <taxon>Acetobacterales</taxon>
        <taxon>Roseomonadaceae</taxon>
        <taxon>Roseomonas</taxon>
    </lineage>
</organism>
<dbReference type="AlphaFoldDB" id="A0A379PLB7"/>
<dbReference type="PROSITE" id="PS00356">
    <property type="entry name" value="HTH_LACI_1"/>
    <property type="match status" value="1"/>
</dbReference>
<accession>A0A379PLB7</accession>
<evidence type="ECO:0000313" key="5">
    <source>
        <dbReference type="EMBL" id="SUE95052.1"/>
    </source>
</evidence>
<proteinExistence type="predicted"/>
<dbReference type="SUPFAM" id="SSF47413">
    <property type="entry name" value="lambda repressor-like DNA-binding domains"/>
    <property type="match status" value="1"/>
</dbReference>
<evidence type="ECO:0000313" key="6">
    <source>
        <dbReference type="Proteomes" id="UP000254919"/>
    </source>
</evidence>
<dbReference type="GO" id="GO:0003700">
    <property type="term" value="F:DNA-binding transcription factor activity"/>
    <property type="evidence" value="ECO:0007669"/>
    <property type="project" value="TreeGrafter"/>
</dbReference>
<dbReference type="Gene3D" id="1.10.260.40">
    <property type="entry name" value="lambda repressor-like DNA-binding domains"/>
    <property type="match status" value="1"/>
</dbReference>
<dbReference type="Pfam" id="PF13377">
    <property type="entry name" value="Peripla_BP_3"/>
    <property type="match status" value="1"/>
</dbReference>
<dbReference type="PANTHER" id="PTHR30146:SF147">
    <property type="entry name" value="HTH-TYPE TRANSCRIPTIONAL REGULATOR DEGA"/>
    <property type="match status" value="1"/>
</dbReference>
<dbReference type="EMBL" id="UGVN01000002">
    <property type="protein sequence ID" value="SUE95052.1"/>
    <property type="molecule type" value="Genomic_DNA"/>
</dbReference>
<dbReference type="InterPro" id="IPR046335">
    <property type="entry name" value="LacI/GalR-like_sensor"/>
</dbReference>
<evidence type="ECO:0000256" key="3">
    <source>
        <dbReference type="ARBA" id="ARBA00023163"/>
    </source>
</evidence>
<feature type="domain" description="HTH lacI-type" evidence="4">
    <location>
        <begin position="6"/>
        <end position="61"/>
    </location>
</feature>
<gene>
    <name evidence="5" type="primary">ccpA</name>
    <name evidence="5" type="ORF">NCTC13291_03935</name>
</gene>
<dbReference type="PROSITE" id="PS50932">
    <property type="entry name" value="HTH_LACI_2"/>
    <property type="match status" value="1"/>
</dbReference>
<dbReference type="SUPFAM" id="SSF53822">
    <property type="entry name" value="Periplasmic binding protein-like I"/>
    <property type="match status" value="1"/>
</dbReference>
<evidence type="ECO:0000259" key="4">
    <source>
        <dbReference type="PROSITE" id="PS50932"/>
    </source>
</evidence>
<dbReference type="Proteomes" id="UP000254919">
    <property type="component" value="Unassembled WGS sequence"/>
</dbReference>
<dbReference type="PANTHER" id="PTHR30146">
    <property type="entry name" value="LACI-RELATED TRANSCRIPTIONAL REPRESSOR"/>
    <property type="match status" value="1"/>
</dbReference>
<keyword evidence="2" id="KW-0238">DNA-binding</keyword>
<protein>
    <submittedName>
        <fullName evidence="5">Catabolite control protein</fullName>
    </submittedName>
</protein>
<keyword evidence="3" id="KW-0804">Transcription</keyword>
<evidence type="ECO:0000256" key="2">
    <source>
        <dbReference type="ARBA" id="ARBA00023125"/>
    </source>
</evidence>
<evidence type="ECO:0000256" key="1">
    <source>
        <dbReference type="ARBA" id="ARBA00023015"/>
    </source>
</evidence>
<dbReference type="InterPro" id="IPR010982">
    <property type="entry name" value="Lambda_DNA-bd_dom_sf"/>
</dbReference>
<dbReference type="RefSeq" id="WP_019463428.1">
    <property type="nucleotide sequence ID" value="NZ_CBCSHT010000196.1"/>
</dbReference>
<name>A0A379PLB7_9PROT</name>
<dbReference type="Gene3D" id="3.40.50.2300">
    <property type="match status" value="2"/>
</dbReference>
<reference evidence="5 6" key="1">
    <citation type="submission" date="2018-06" db="EMBL/GenBank/DDBJ databases">
        <authorList>
            <consortium name="Pathogen Informatics"/>
            <person name="Doyle S."/>
        </authorList>
    </citation>
    <scope>NUCLEOTIDE SEQUENCE [LARGE SCALE GENOMIC DNA]</scope>
    <source>
        <strain evidence="5 6">NCTC13291</strain>
    </source>
</reference>
<dbReference type="Pfam" id="PF00356">
    <property type="entry name" value="LacI"/>
    <property type="match status" value="1"/>
</dbReference>
<dbReference type="InterPro" id="IPR000843">
    <property type="entry name" value="HTH_LacI"/>
</dbReference>
<dbReference type="InterPro" id="IPR028082">
    <property type="entry name" value="Peripla_BP_I"/>
</dbReference>
<sequence>MALPGPTIVDVARLSGVSIATVSNLINGRSGRMRPETRDRVEKAIAELGFLPNRAAQKLKTGQSQMLGLLVPSMSNPSYAELAREIEEVAQTRYSQRLIVANTYRDTSRERPLLEDLLSHGVRGAIIISSLAEAEHFDALIQRGLIAVSYDSHTQPGVRTGMDHVSVDNAAAAALAVNHLAEQGHRALAFLVPAGRTFSRAAKLDGFRQAAGTAGVQAVVIERRSPSAFGDAELADLGQSLAAEVLEHPARLTGLVAVNDMMAIGLLAGLHRRGVSVPGDLSVVGMDALPLTGHTIPALTSVRSPLPEMAGLMVDRIMRRMEDASLPPEQFSFPPSLVLRDSVAPLVTAGA</sequence>